<keyword evidence="2" id="KW-1133">Transmembrane helix</keyword>
<reference evidence="3" key="1">
    <citation type="submission" date="2013-11" db="EMBL/GenBank/DDBJ databases">
        <title>Genome sequence of the fusiform rust pathogen reveals effectors for host alternation and coevolution with pine.</title>
        <authorList>
            <consortium name="DOE Joint Genome Institute"/>
            <person name="Smith K."/>
            <person name="Pendleton A."/>
            <person name="Kubisiak T."/>
            <person name="Anderson C."/>
            <person name="Salamov A."/>
            <person name="Aerts A."/>
            <person name="Riley R."/>
            <person name="Clum A."/>
            <person name="Lindquist E."/>
            <person name="Ence D."/>
            <person name="Campbell M."/>
            <person name="Kronenberg Z."/>
            <person name="Feau N."/>
            <person name="Dhillon B."/>
            <person name="Hamelin R."/>
            <person name="Burleigh J."/>
            <person name="Smith J."/>
            <person name="Yandell M."/>
            <person name="Nelson C."/>
            <person name="Grigoriev I."/>
            <person name="Davis J."/>
        </authorList>
    </citation>
    <scope>NUCLEOTIDE SEQUENCE</scope>
    <source>
        <strain evidence="3">G11</strain>
    </source>
</reference>
<protein>
    <submittedName>
        <fullName evidence="3">Uncharacterized protein</fullName>
    </submittedName>
</protein>
<keyword evidence="4" id="KW-1185">Reference proteome</keyword>
<feature type="transmembrane region" description="Helical" evidence="2">
    <location>
        <begin position="6"/>
        <end position="29"/>
    </location>
</feature>
<accession>A0A9P6NDA9</accession>
<keyword evidence="2" id="KW-0472">Membrane</keyword>
<evidence type="ECO:0000256" key="2">
    <source>
        <dbReference type="SAM" id="Phobius"/>
    </source>
</evidence>
<name>A0A9P6NDA9_9BASI</name>
<comment type="caution">
    <text evidence="3">The sequence shown here is derived from an EMBL/GenBank/DDBJ whole genome shotgun (WGS) entry which is preliminary data.</text>
</comment>
<keyword evidence="2" id="KW-0812">Transmembrane</keyword>
<feature type="compositionally biased region" description="Basic and acidic residues" evidence="1">
    <location>
        <begin position="106"/>
        <end position="119"/>
    </location>
</feature>
<dbReference type="Proteomes" id="UP000886653">
    <property type="component" value="Unassembled WGS sequence"/>
</dbReference>
<gene>
    <name evidence="3" type="ORF">CROQUDRAFT_98576</name>
</gene>
<evidence type="ECO:0000313" key="3">
    <source>
        <dbReference type="EMBL" id="KAG0141601.1"/>
    </source>
</evidence>
<evidence type="ECO:0000313" key="4">
    <source>
        <dbReference type="Proteomes" id="UP000886653"/>
    </source>
</evidence>
<organism evidence="3 4">
    <name type="scientific">Cronartium quercuum f. sp. fusiforme G11</name>
    <dbReference type="NCBI Taxonomy" id="708437"/>
    <lineage>
        <taxon>Eukaryota</taxon>
        <taxon>Fungi</taxon>
        <taxon>Dikarya</taxon>
        <taxon>Basidiomycota</taxon>
        <taxon>Pucciniomycotina</taxon>
        <taxon>Pucciniomycetes</taxon>
        <taxon>Pucciniales</taxon>
        <taxon>Coleosporiaceae</taxon>
        <taxon>Cronartium</taxon>
    </lineage>
</organism>
<feature type="compositionally biased region" description="Pro residues" evidence="1">
    <location>
        <begin position="96"/>
        <end position="105"/>
    </location>
</feature>
<dbReference type="AlphaFoldDB" id="A0A9P6NDA9"/>
<feature type="region of interest" description="Disordered" evidence="1">
    <location>
        <begin position="84"/>
        <end position="119"/>
    </location>
</feature>
<proteinExistence type="predicted"/>
<sequence>MTLADLNSLIASFISGLGGTFIIFTLAVCGDSDFLPRTTAPSCDPPRDCASTRPTTQHLIILIKKKQKHRLRLIAITQRAACPERRGTYPHRPALLKPPPTPLTPKPREPPASRTYLEK</sequence>
<dbReference type="EMBL" id="MU167379">
    <property type="protein sequence ID" value="KAG0141601.1"/>
    <property type="molecule type" value="Genomic_DNA"/>
</dbReference>
<evidence type="ECO:0000256" key="1">
    <source>
        <dbReference type="SAM" id="MobiDB-lite"/>
    </source>
</evidence>